<dbReference type="InterPro" id="IPR058240">
    <property type="entry name" value="rSAM_sf"/>
</dbReference>
<keyword evidence="10 12" id="KW-0456">Lyase</keyword>
<protein>
    <recommendedName>
        <fullName evidence="1 12">GTP 3',8-cyclase</fullName>
        <ecNumber evidence="1 12">4.1.99.22</ecNumber>
    </recommendedName>
    <alternativeName>
        <fullName evidence="12">Molybdenum cofactor biosynthesis protein A</fullName>
    </alternativeName>
</protein>
<feature type="binding site" evidence="12">
    <location>
        <position position="292"/>
    </location>
    <ligand>
        <name>[4Fe-4S] cluster</name>
        <dbReference type="ChEBI" id="CHEBI:49883"/>
        <label>2</label>
        <note>4Fe-4S-substrate</note>
    </ligand>
</feature>
<dbReference type="InterPro" id="IPR007197">
    <property type="entry name" value="rSAM"/>
</dbReference>
<dbReference type="SFLD" id="SFLDG01383">
    <property type="entry name" value="cyclic_pyranopterin_phosphate"/>
    <property type="match status" value="1"/>
</dbReference>
<evidence type="ECO:0000256" key="9">
    <source>
        <dbReference type="ARBA" id="ARBA00023150"/>
    </source>
</evidence>
<dbReference type="PANTHER" id="PTHR22960">
    <property type="entry name" value="MOLYBDOPTERIN COFACTOR SYNTHESIS PROTEIN A"/>
    <property type="match status" value="1"/>
</dbReference>
<feature type="binding site" evidence="12">
    <location>
        <position position="47"/>
    </location>
    <ligand>
        <name>GTP</name>
        <dbReference type="ChEBI" id="CHEBI:37565"/>
    </ligand>
</feature>
<feature type="binding site" evidence="12">
    <location>
        <position position="61"/>
    </location>
    <ligand>
        <name>[4Fe-4S] cluster</name>
        <dbReference type="ChEBI" id="CHEBI:49883"/>
        <label>1</label>
        <note>4Fe-4S-S-AdoMet</note>
    </ligand>
</feature>
<dbReference type="SMART" id="SM00729">
    <property type="entry name" value="Elp3"/>
    <property type="match status" value="1"/>
</dbReference>
<gene>
    <name evidence="12" type="primary">moaA</name>
    <name evidence="15" type="ORF">HX89_06735</name>
</gene>
<comment type="function">
    <text evidence="12">Catalyzes the cyclization of GTP to (8S)-3',8-cyclo-7,8-dihydroguanosine 5'-triphosphate.</text>
</comment>
<dbReference type="InterPro" id="IPR013483">
    <property type="entry name" value="MoaA"/>
</dbReference>
<dbReference type="NCBIfam" id="TIGR02666">
    <property type="entry name" value="moaA"/>
    <property type="match status" value="1"/>
</dbReference>
<dbReference type="EMBL" id="CP008889">
    <property type="protein sequence ID" value="AIF40681.1"/>
    <property type="molecule type" value="Genomic_DNA"/>
</dbReference>
<dbReference type="OrthoDB" id="9763993at2"/>
<dbReference type="CDD" id="cd01335">
    <property type="entry name" value="Radical_SAM"/>
    <property type="match status" value="1"/>
</dbReference>
<dbReference type="InterPro" id="IPR000385">
    <property type="entry name" value="MoaA_NifB_PqqE_Fe-S-bd_CS"/>
</dbReference>
<dbReference type="InterPro" id="IPR006638">
    <property type="entry name" value="Elp3/MiaA/NifB-like_rSAM"/>
</dbReference>
<keyword evidence="3 12" id="KW-0949">S-adenosyl-L-methionine</keyword>
<evidence type="ECO:0000256" key="3">
    <source>
        <dbReference type="ARBA" id="ARBA00022691"/>
    </source>
</evidence>
<feature type="binding site" evidence="12">
    <location>
        <position position="306"/>
    </location>
    <ligand>
        <name>[4Fe-4S] cluster</name>
        <dbReference type="ChEBI" id="CHEBI:49883"/>
        <label>2</label>
        <note>4Fe-4S-substrate</note>
    </ligand>
</feature>
<feature type="binding site" evidence="12">
    <location>
        <position position="131"/>
    </location>
    <ligand>
        <name>GTP</name>
        <dbReference type="ChEBI" id="CHEBI:37565"/>
    </ligand>
</feature>
<feature type="binding site" evidence="12">
    <location>
        <position position="97"/>
    </location>
    <ligand>
        <name>GTP</name>
        <dbReference type="ChEBI" id="CHEBI:37565"/>
    </ligand>
</feature>
<dbReference type="GO" id="GO:0046872">
    <property type="term" value="F:metal ion binding"/>
    <property type="evidence" value="ECO:0007669"/>
    <property type="project" value="UniProtKB-KW"/>
</dbReference>
<keyword evidence="6 12" id="KW-0408">Iron</keyword>
<name>A0A075JEI6_9MICO</name>
<evidence type="ECO:0000256" key="12">
    <source>
        <dbReference type="HAMAP-Rule" id="MF_01225"/>
    </source>
</evidence>
<comment type="similarity">
    <text evidence="12">Belongs to the radical SAM superfamily. MoaA family.</text>
</comment>
<keyword evidence="16" id="KW-1185">Reference proteome</keyword>
<evidence type="ECO:0000313" key="15">
    <source>
        <dbReference type="EMBL" id="AIF40681.1"/>
    </source>
</evidence>
<proteinExistence type="inferred from homology"/>
<feature type="binding site" evidence="12">
    <location>
        <position position="58"/>
    </location>
    <ligand>
        <name>[4Fe-4S] cluster</name>
        <dbReference type="ChEBI" id="CHEBI:49883"/>
        <label>1</label>
        <note>4Fe-4S-S-AdoMet</note>
    </ligand>
</feature>
<dbReference type="Gene3D" id="3.20.20.70">
    <property type="entry name" value="Aldolase class I"/>
    <property type="match status" value="1"/>
</dbReference>
<sequence length="362" mass="38678">MVRAAVMIDLPTPRVRRALRGELSTAAGVSDDGPLVDSFGRVHRDLRISLTDKCNLRCTYCMPAEGVPLAPRDTLLASDEIVTVARIAVEAGIDEIRLTGGEPLLRPDIVDLVERLAALEGPGGRPELSMTTNAVRLAQLAKPLRDAGLARLNVSLDTLSPSRFATMTRRDRLDDVMAGLDAARAAGFAPIKINTVLLRGVNDDEAPALLDWALAEGHQLRFIEQMPLDGGHVWNRAEMVTAAETLALLRRTHSLDALPGRGAAPAELYEVDGGPGRVGIIASVTMPFCGACDRLRLTSDGQLRSCLFARGETDVRSVLRSAGTDADVRARIRACLAGKQPGHGIDEPGFLQPPRPMSAIGG</sequence>
<feature type="binding site" evidence="12">
    <location>
        <begin position="294"/>
        <end position="296"/>
    </location>
    <ligand>
        <name>GTP</name>
        <dbReference type="ChEBI" id="CHEBI:37565"/>
    </ligand>
</feature>
<evidence type="ECO:0000256" key="7">
    <source>
        <dbReference type="ARBA" id="ARBA00023014"/>
    </source>
</evidence>
<evidence type="ECO:0000256" key="6">
    <source>
        <dbReference type="ARBA" id="ARBA00023004"/>
    </source>
</evidence>
<evidence type="ECO:0000259" key="14">
    <source>
        <dbReference type="PROSITE" id="PS51918"/>
    </source>
</evidence>
<evidence type="ECO:0000256" key="4">
    <source>
        <dbReference type="ARBA" id="ARBA00022723"/>
    </source>
</evidence>
<evidence type="ECO:0000256" key="11">
    <source>
        <dbReference type="ARBA" id="ARBA00048697"/>
    </source>
</evidence>
<evidence type="ECO:0000256" key="2">
    <source>
        <dbReference type="ARBA" id="ARBA00022485"/>
    </source>
</evidence>
<keyword evidence="2 12" id="KW-0004">4Fe-4S</keyword>
<reference evidence="15 16" key="1">
    <citation type="submission" date="2014-07" db="EMBL/GenBank/DDBJ databases">
        <title>Genome Sequencing of Dermacoccus nishinomiyaensis.</title>
        <authorList>
            <person name="Hong K.W."/>
            <person name="Chan K.G."/>
        </authorList>
    </citation>
    <scope>NUCLEOTIDE SEQUENCE [LARGE SCALE GENOMIC DNA]</scope>
    <source>
        <strain evidence="15 16">M25</strain>
    </source>
</reference>
<dbReference type="PROSITE" id="PS51918">
    <property type="entry name" value="RADICAL_SAM"/>
    <property type="match status" value="1"/>
</dbReference>
<dbReference type="SFLD" id="SFLDG01067">
    <property type="entry name" value="SPASM/twitch_domain_containing"/>
    <property type="match status" value="1"/>
</dbReference>
<feature type="binding site" evidence="12">
    <location>
        <position position="192"/>
    </location>
    <ligand>
        <name>GTP</name>
        <dbReference type="ChEBI" id="CHEBI:37565"/>
    </ligand>
</feature>
<dbReference type="InterPro" id="IPR010505">
    <property type="entry name" value="MoaA_twitch"/>
</dbReference>
<feature type="binding site" evidence="12">
    <location>
        <position position="289"/>
    </location>
    <ligand>
        <name>[4Fe-4S] cluster</name>
        <dbReference type="ChEBI" id="CHEBI:49883"/>
        <label>2</label>
        <note>4Fe-4S-substrate</note>
    </ligand>
</feature>
<dbReference type="EC" id="4.1.99.22" evidence="1 12"/>
<feature type="binding site" evidence="12">
    <location>
        <position position="101"/>
    </location>
    <ligand>
        <name>S-adenosyl-L-methionine</name>
        <dbReference type="ChEBI" id="CHEBI:59789"/>
    </ligand>
</feature>
<evidence type="ECO:0000256" key="1">
    <source>
        <dbReference type="ARBA" id="ARBA00012167"/>
    </source>
</evidence>
<feature type="region of interest" description="Disordered" evidence="13">
    <location>
        <begin position="343"/>
        <end position="362"/>
    </location>
</feature>
<evidence type="ECO:0000256" key="10">
    <source>
        <dbReference type="ARBA" id="ARBA00023239"/>
    </source>
</evidence>
<feature type="binding site" evidence="12">
    <location>
        <position position="54"/>
    </location>
    <ligand>
        <name>[4Fe-4S] cluster</name>
        <dbReference type="ChEBI" id="CHEBI:49883"/>
        <label>1</label>
        <note>4Fe-4S-S-AdoMet</note>
    </ligand>
</feature>
<dbReference type="AlphaFoldDB" id="A0A075JEI6"/>
<dbReference type="SFLD" id="SFLDG01386">
    <property type="entry name" value="main_SPASM_domain-containing"/>
    <property type="match status" value="1"/>
</dbReference>
<dbReference type="UniPathway" id="UPA00344"/>
<feature type="binding site" evidence="12">
    <location>
        <position position="155"/>
    </location>
    <ligand>
        <name>S-adenosyl-L-methionine</name>
        <dbReference type="ChEBI" id="CHEBI:59789"/>
    </ligand>
</feature>
<dbReference type="eggNOG" id="COG2896">
    <property type="taxonomic scope" value="Bacteria"/>
</dbReference>
<dbReference type="GO" id="GO:0051539">
    <property type="term" value="F:4 iron, 4 sulfur cluster binding"/>
    <property type="evidence" value="ECO:0007669"/>
    <property type="project" value="UniProtKB-UniRule"/>
</dbReference>
<feature type="binding site" evidence="12">
    <location>
        <position position="226"/>
    </location>
    <ligand>
        <name>S-adenosyl-L-methionine</name>
        <dbReference type="ChEBI" id="CHEBI:59789"/>
    </ligand>
</feature>
<keyword evidence="9 12" id="KW-0501">Molybdenum cofactor biosynthesis</keyword>
<dbReference type="SFLD" id="SFLDS00029">
    <property type="entry name" value="Radical_SAM"/>
    <property type="match status" value="1"/>
</dbReference>
<dbReference type="HAMAP" id="MF_01225_B">
    <property type="entry name" value="MoaA_B"/>
    <property type="match status" value="1"/>
</dbReference>
<dbReference type="InterPro" id="IPR013785">
    <property type="entry name" value="Aldolase_TIM"/>
</dbReference>
<accession>A0A075JEI6</accession>
<keyword evidence="5 12" id="KW-0547">Nucleotide-binding</keyword>
<dbReference type="Pfam" id="PF06463">
    <property type="entry name" value="Mob_synth_C"/>
    <property type="match status" value="1"/>
</dbReference>
<evidence type="ECO:0000256" key="8">
    <source>
        <dbReference type="ARBA" id="ARBA00023134"/>
    </source>
</evidence>
<dbReference type="GO" id="GO:0061798">
    <property type="term" value="F:GTP 3',8'-cyclase activity"/>
    <property type="evidence" value="ECO:0007669"/>
    <property type="project" value="UniProtKB-UniRule"/>
</dbReference>
<evidence type="ECO:0000256" key="5">
    <source>
        <dbReference type="ARBA" id="ARBA00022741"/>
    </source>
</evidence>
<dbReference type="Pfam" id="PF04055">
    <property type="entry name" value="Radical_SAM"/>
    <property type="match status" value="1"/>
</dbReference>
<dbReference type="CDD" id="cd21117">
    <property type="entry name" value="Twitch_MoaA"/>
    <property type="match status" value="1"/>
</dbReference>
<dbReference type="InterPro" id="IPR040064">
    <property type="entry name" value="MoaA-like"/>
</dbReference>
<feature type="binding site" evidence="12">
    <location>
        <position position="60"/>
    </location>
    <ligand>
        <name>S-adenosyl-L-methionine</name>
        <dbReference type="ChEBI" id="CHEBI:59789"/>
    </ligand>
</feature>
<dbReference type="GO" id="GO:0006777">
    <property type="term" value="P:Mo-molybdopterin cofactor biosynthetic process"/>
    <property type="evidence" value="ECO:0007669"/>
    <property type="project" value="UniProtKB-UniRule"/>
</dbReference>
<dbReference type="KEGG" id="dni:HX89_06735"/>
<keyword evidence="8 12" id="KW-0342">GTP-binding</keyword>
<dbReference type="Proteomes" id="UP000027986">
    <property type="component" value="Chromosome"/>
</dbReference>
<dbReference type="HOGENOM" id="CLU_009273_0_1_11"/>
<feature type="domain" description="Radical SAM core" evidence="14">
    <location>
        <begin position="38"/>
        <end position="256"/>
    </location>
</feature>
<dbReference type="PANTHER" id="PTHR22960:SF0">
    <property type="entry name" value="MOLYBDENUM COFACTOR BIOSYNTHESIS PROTEIN 1"/>
    <property type="match status" value="1"/>
</dbReference>
<comment type="pathway">
    <text evidence="12">Cofactor biosynthesis; molybdopterin biosynthesis.</text>
</comment>
<dbReference type="InterPro" id="IPR050105">
    <property type="entry name" value="MoCo_biosynth_MoaA/MoaC"/>
</dbReference>
<organism evidence="15 16">
    <name type="scientific">Dermacoccus nishinomiyaensis</name>
    <dbReference type="NCBI Taxonomy" id="1274"/>
    <lineage>
        <taxon>Bacteria</taxon>
        <taxon>Bacillati</taxon>
        <taxon>Actinomycetota</taxon>
        <taxon>Actinomycetes</taxon>
        <taxon>Micrococcales</taxon>
        <taxon>Dermacoccaceae</taxon>
        <taxon>Dermacoccus</taxon>
    </lineage>
</organism>
<dbReference type="PROSITE" id="PS01305">
    <property type="entry name" value="MOAA_NIFB_PQQE"/>
    <property type="match status" value="1"/>
</dbReference>
<evidence type="ECO:0000256" key="13">
    <source>
        <dbReference type="SAM" id="MobiDB-lite"/>
    </source>
</evidence>
<dbReference type="GO" id="GO:0005525">
    <property type="term" value="F:GTP binding"/>
    <property type="evidence" value="ECO:0007669"/>
    <property type="project" value="UniProtKB-UniRule"/>
</dbReference>
<evidence type="ECO:0000313" key="16">
    <source>
        <dbReference type="Proteomes" id="UP000027986"/>
    </source>
</evidence>
<dbReference type="GO" id="GO:0061799">
    <property type="term" value="F:cyclic pyranopterin monophosphate synthase activity"/>
    <property type="evidence" value="ECO:0007669"/>
    <property type="project" value="TreeGrafter"/>
</dbReference>
<dbReference type="GO" id="GO:1904047">
    <property type="term" value="F:S-adenosyl-L-methionine binding"/>
    <property type="evidence" value="ECO:0007669"/>
    <property type="project" value="UniProtKB-UniRule"/>
</dbReference>
<comment type="catalytic activity">
    <reaction evidence="11 12">
        <text>GTP + AH2 + S-adenosyl-L-methionine = (8S)-3',8-cyclo-7,8-dihydroguanosine 5'-triphosphate + 5'-deoxyadenosine + L-methionine + A + H(+)</text>
        <dbReference type="Rhea" id="RHEA:49576"/>
        <dbReference type="ChEBI" id="CHEBI:13193"/>
        <dbReference type="ChEBI" id="CHEBI:15378"/>
        <dbReference type="ChEBI" id="CHEBI:17319"/>
        <dbReference type="ChEBI" id="CHEBI:17499"/>
        <dbReference type="ChEBI" id="CHEBI:37565"/>
        <dbReference type="ChEBI" id="CHEBI:57844"/>
        <dbReference type="ChEBI" id="CHEBI:59789"/>
        <dbReference type="ChEBI" id="CHEBI:131766"/>
        <dbReference type="EC" id="4.1.99.22"/>
    </reaction>
</comment>
<dbReference type="SUPFAM" id="SSF102114">
    <property type="entry name" value="Radical SAM enzymes"/>
    <property type="match status" value="1"/>
</dbReference>
<comment type="subunit">
    <text evidence="12">Monomer and homodimer.</text>
</comment>
<keyword evidence="7 12" id="KW-0411">Iron-sulfur</keyword>
<keyword evidence="4 12" id="KW-0479">Metal-binding</keyword>
<comment type="cofactor">
    <cofactor evidence="12">
        <name>[4Fe-4S] cluster</name>
        <dbReference type="ChEBI" id="CHEBI:49883"/>
    </cofactor>
    <text evidence="12">Binds 2 [4Fe-4S] clusters. Binds 1 [4Fe-4S] cluster coordinated with 3 cysteines and an exchangeable S-adenosyl-L-methionine and 1 [4Fe-4S] cluster coordinated with 3 cysteines and the GTP-derived substrate.</text>
</comment>